<sequence length="148" mass="16082">MDDLIDQLLEVDAKAADEAGNAARQASAACQASTQPDDTSELAPQREKLVTIAAGEQAKQYLGKNWTVEDIDSLSEEEVAKLYARYEARLGAAMTKTLGRAALQLYTTVASMILPIPPENHEFLLTDLESDPFVGHALTSASCDLYHR</sequence>
<organism evidence="1 2">
    <name type="scientific">Elysia marginata</name>
    <dbReference type="NCBI Taxonomy" id="1093978"/>
    <lineage>
        <taxon>Eukaryota</taxon>
        <taxon>Metazoa</taxon>
        <taxon>Spiralia</taxon>
        <taxon>Lophotrochozoa</taxon>
        <taxon>Mollusca</taxon>
        <taxon>Gastropoda</taxon>
        <taxon>Heterobranchia</taxon>
        <taxon>Euthyneura</taxon>
        <taxon>Panpulmonata</taxon>
        <taxon>Sacoglossa</taxon>
        <taxon>Placobranchoidea</taxon>
        <taxon>Plakobranchidae</taxon>
        <taxon>Elysia</taxon>
    </lineage>
</organism>
<accession>A0AAV4EF98</accession>
<protein>
    <submittedName>
        <fullName evidence="1">Uncharacterized protein</fullName>
    </submittedName>
</protein>
<dbReference type="AlphaFoldDB" id="A0AAV4EF98"/>
<keyword evidence="2" id="KW-1185">Reference proteome</keyword>
<gene>
    <name evidence="1" type="ORF">ElyMa_001795100</name>
</gene>
<proteinExistence type="predicted"/>
<dbReference type="EMBL" id="BMAT01003640">
    <property type="protein sequence ID" value="GFR59465.1"/>
    <property type="molecule type" value="Genomic_DNA"/>
</dbReference>
<comment type="caution">
    <text evidence="1">The sequence shown here is derived from an EMBL/GenBank/DDBJ whole genome shotgun (WGS) entry which is preliminary data.</text>
</comment>
<evidence type="ECO:0000313" key="2">
    <source>
        <dbReference type="Proteomes" id="UP000762676"/>
    </source>
</evidence>
<dbReference type="Proteomes" id="UP000762676">
    <property type="component" value="Unassembled WGS sequence"/>
</dbReference>
<name>A0AAV4EF98_9GAST</name>
<reference evidence="1 2" key="1">
    <citation type="journal article" date="2021" name="Elife">
        <title>Chloroplast acquisition without the gene transfer in kleptoplastic sea slugs, Plakobranchus ocellatus.</title>
        <authorList>
            <person name="Maeda T."/>
            <person name="Takahashi S."/>
            <person name="Yoshida T."/>
            <person name="Shimamura S."/>
            <person name="Takaki Y."/>
            <person name="Nagai Y."/>
            <person name="Toyoda A."/>
            <person name="Suzuki Y."/>
            <person name="Arimoto A."/>
            <person name="Ishii H."/>
            <person name="Satoh N."/>
            <person name="Nishiyama T."/>
            <person name="Hasebe M."/>
            <person name="Maruyama T."/>
            <person name="Minagawa J."/>
            <person name="Obokata J."/>
            <person name="Shigenobu S."/>
        </authorList>
    </citation>
    <scope>NUCLEOTIDE SEQUENCE [LARGE SCALE GENOMIC DNA]</scope>
</reference>
<evidence type="ECO:0000313" key="1">
    <source>
        <dbReference type="EMBL" id="GFR59465.1"/>
    </source>
</evidence>